<proteinExistence type="predicted"/>
<dbReference type="InterPro" id="IPR013974">
    <property type="entry name" value="SAF"/>
</dbReference>
<dbReference type="PROSITE" id="PS50844">
    <property type="entry name" value="AFP_LIKE"/>
    <property type="match status" value="1"/>
</dbReference>
<dbReference type="SMART" id="SM00858">
    <property type="entry name" value="SAF"/>
    <property type="match status" value="1"/>
</dbReference>
<evidence type="ECO:0000313" key="3">
    <source>
        <dbReference type="Proteomes" id="UP000611723"/>
    </source>
</evidence>
<dbReference type="Pfam" id="PF03102">
    <property type="entry name" value="NeuB"/>
    <property type="match status" value="1"/>
</dbReference>
<dbReference type="Proteomes" id="UP000611723">
    <property type="component" value="Unassembled WGS sequence"/>
</dbReference>
<reference evidence="2" key="1">
    <citation type="submission" date="2021-01" db="EMBL/GenBank/DDBJ databases">
        <title>Marivirga aurantiaca sp. nov., isolated from intertidal surface sediments.</title>
        <authorList>
            <person name="Zhang M."/>
        </authorList>
    </citation>
    <scope>NUCLEOTIDE SEQUENCE</scope>
    <source>
        <strain evidence="2">S37H4</strain>
    </source>
</reference>
<dbReference type="Gene3D" id="3.90.1210.10">
    <property type="entry name" value="Antifreeze-like/N-acetylneuraminic acid synthase C-terminal domain"/>
    <property type="match status" value="1"/>
</dbReference>
<name>A0A934WVN7_9BACT</name>
<comment type="caution">
    <text evidence="2">The sequence shown here is derived from an EMBL/GenBank/DDBJ whole genome shotgun (WGS) entry which is preliminary data.</text>
</comment>
<dbReference type="InterPro" id="IPR013132">
    <property type="entry name" value="PseI/NeuA/B-like_N"/>
</dbReference>
<protein>
    <submittedName>
        <fullName evidence="2">N-acetylneuraminate synthase family protein</fullName>
    </submittedName>
</protein>
<dbReference type="InterPro" id="IPR057736">
    <property type="entry name" value="SAF_PseI/NeuA/NeuB"/>
</dbReference>
<evidence type="ECO:0000313" key="2">
    <source>
        <dbReference type="EMBL" id="MBK6263776.1"/>
    </source>
</evidence>
<dbReference type="SUPFAM" id="SSF51269">
    <property type="entry name" value="AFP III-like domain"/>
    <property type="match status" value="1"/>
</dbReference>
<organism evidence="2 3">
    <name type="scientific">Marivirga aurantiaca</name>
    <dbReference type="NCBI Taxonomy" id="2802615"/>
    <lineage>
        <taxon>Bacteria</taxon>
        <taxon>Pseudomonadati</taxon>
        <taxon>Bacteroidota</taxon>
        <taxon>Cytophagia</taxon>
        <taxon>Cytophagales</taxon>
        <taxon>Marivirgaceae</taxon>
        <taxon>Marivirga</taxon>
    </lineage>
</organism>
<dbReference type="AlphaFoldDB" id="A0A934WVN7"/>
<sequence>MNNNWKGKHGPLLIAEIGGNHEGDFEYAKKLTQLAIDSGADYVKFQIYTGDGLVSEIESPDRNQHFKKFELSPEQHIELAEMCRNQKVGYTASVWNFDALDWINPYMDFFKVGSGDLTAYPMLQKLAKYKKPILISTGLASEKEVVEAVAFLREQNEFYKKKESIAVLQCTSMYPINDSDANLNVMHRFKELLNCAIGYSDHTEGSYAMEIAVAMGAEILEFHFTDDRTGKTFRDHKVSLTKSEVQELIQKIKLINTLKGSSEKKALHIEIENGHLISFRRAIYPSRDIKSGEILTEENLTILRPAHGLDPREWQSVLGKRAKTDLMKSQKINYNNLSNE</sequence>
<dbReference type="GO" id="GO:0047444">
    <property type="term" value="F:N-acylneuraminate-9-phosphate synthase activity"/>
    <property type="evidence" value="ECO:0007669"/>
    <property type="project" value="TreeGrafter"/>
</dbReference>
<gene>
    <name evidence="2" type="ORF">JKA74_01910</name>
</gene>
<keyword evidence="3" id="KW-1185">Reference proteome</keyword>
<dbReference type="InterPro" id="IPR036732">
    <property type="entry name" value="AFP_Neu5c_C_sf"/>
</dbReference>
<dbReference type="InterPro" id="IPR051690">
    <property type="entry name" value="PseI-like"/>
</dbReference>
<feature type="domain" description="AFP-like" evidence="1">
    <location>
        <begin position="282"/>
        <end position="340"/>
    </location>
</feature>
<dbReference type="InterPro" id="IPR006190">
    <property type="entry name" value="SAF_AFP_Neu5Ac"/>
</dbReference>
<dbReference type="SUPFAM" id="SSF51569">
    <property type="entry name" value="Aldolase"/>
    <property type="match status" value="1"/>
</dbReference>
<dbReference type="InterPro" id="IPR013785">
    <property type="entry name" value="Aldolase_TIM"/>
</dbReference>
<accession>A0A934WVN7</accession>
<dbReference type="PANTHER" id="PTHR42966:SF1">
    <property type="entry name" value="SIALIC ACID SYNTHASE"/>
    <property type="match status" value="1"/>
</dbReference>
<dbReference type="Gene3D" id="3.20.20.70">
    <property type="entry name" value="Aldolase class I"/>
    <property type="match status" value="1"/>
</dbReference>
<dbReference type="Pfam" id="PF08666">
    <property type="entry name" value="SAF"/>
    <property type="match status" value="1"/>
</dbReference>
<dbReference type="EMBL" id="JAEQBW010000001">
    <property type="protein sequence ID" value="MBK6263776.1"/>
    <property type="molecule type" value="Genomic_DNA"/>
</dbReference>
<dbReference type="GO" id="GO:0016051">
    <property type="term" value="P:carbohydrate biosynthetic process"/>
    <property type="evidence" value="ECO:0007669"/>
    <property type="project" value="InterPro"/>
</dbReference>
<dbReference type="RefSeq" id="WP_201429462.1">
    <property type="nucleotide sequence ID" value="NZ_JAEQBW010000001.1"/>
</dbReference>
<dbReference type="CDD" id="cd11615">
    <property type="entry name" value="SAF_NeuB_like"/>
    <property type="match status" value="1"/>
</dbReference>
<evidence type="ECO:0000259" key="1">
    <source>
        <dbReference type="PROSITE" id="PS50844"/>
    </source>
</evidence>
<dbReference type="PANTHER" id="PTHR42966">
    <property type="entry name" value="N-ACETYLNEURAMINATE SYNTHASE"/>
    <property type="match status" value="1"/>
</dbReference>